<gene>
    <name evidence="1" type="ORF">GMBLW1_26270</name>
</gene>
<dbReference type="EMBL" id="LR586016">
    <property type="protein sequence ID" value="VIP01333.1"/>
    <property type="molecule type" value="Genomic_DNA"/>
</dbReference>
<sequence>MNALGGHSTQPLHHAWEQYAQALETISGPQLPLAQRFRQQVLDLFPAQPPEHLRWDTALADTLRRATALAAWEAWAPPRLPDCIESIQCEQDRLLADDCRRTLDALAQPSGGGSFLGRVLSAGNETAARLESLRQLVTRCEGHLRARGATHPTWQPLPERLLQAAVAVQSAIDALPADSVALRLADEFRDLELAWLPQLLEPSGEFIGPIPEPLPVPTDETVAAYLHAEGLVRVIRLIAEQSTPPQLNWLEWLWPRLREPLVPLGWWPRAWDGFPLVAGEVPRSQIMLREHLRLLIQELLPTDVAPTTLQQLWVRWLIRMLPTPVVPTIDPIRLRPIIPNTETPTIQIDYIPSERPFRRILSVERWADEFGPARVQVSLGPNAMHWERWLQLPIPAGLPAILHETLSRIRLCLQSPGLPDPTTEMATAFRGWLATEPGEEWLNSWMGFARHAMSQERIWLQFLMQQGWLEFYPRWDFETGLVEWPDDHPLPAALQWEFADAALRAILRVERFSVVPSRCRLVLSQGTRREGSQLATCHDFAEWLLQLVPSEHHLLQQAVTDRDQLRHGQPLEADPARLMRYLDGWWQLVPGTNWARLAPEEQPRYGQGLDALRAWIRSWDEHNPITILPIDWRFDMPTMWHESQNDRQEASFVYRRDEPRGRIFRIRQFGWQQAETIHRKAQVSVSVGVAPLGLTELEAVLQPPLSDVETTLRQRLQDWRKASLDGDLERVALQLFADFWDQLFDPFDSVNRERAHAVADRLREVMQQELGFAAFYPKLFQEQPEGWIEVAEGTRMRTGRVLRVLRPGLVDREGQLMLPARVEVD</sequence>
<dbReference type="RefSeq" id="WP_162656549.1">
    <property type="nucleotide sequence ID" value="NZ_LR593887.1"/>
</dbReference>
<protein>
    <submittedName>
        <fullName evidence="1">Uncharacterized protein</fullName>
    </submittedName>
</protein>
<dbReference type="Proteomes" id="UP000464378">
    <property type="component" value="Chromosome"/>
</dbReference>
<dbReference type="EMBL" id="LR593887">
    <property type="protein sequence ID" value="VTR98092.1"/>
    <property type="molecule type" value="Genomic_DNA"/>
</dbReference>
<name>A0A6C2YJP7_9BACT</name>
<dbReference type="AlphaFoldDB" id="A0A6C2YJP7"/>
<dbReference type="KEGG" id="tim:GMBLW1_26270"/>
<keyword evidence="2" id="KW-1185">Reference proteome</keyword>
<evidence type="ECO:0000313" key="1">
    <source>
        <dbReference type="EMBL" id="VIP01333.1"/>
    </source>
</evidence>
<dbReference type="InParanoid" id="A0A6C2YJP7"/>
<evidence type="ECO:0000313" key="2">
    <source>
        <dbReference type="Proteomes" id="UP000464378"/>
    </source>
</evidence>
<reference evidence="1" key="1">
    <citation type="submission" date="2019-04" db="EMBL/GenBank/DDBJ databases">
        <authorList>
            <consortium name="Science for Life Laboratories"/>
        </authorList>
    </citation>
    <scope>NUCLEOTIDE SEQUENCE</scope>
    <source>
        <strain evidence="1">MBLW1</strain>
    </source>
</reference>
<proteinExistence type="predicted"/>
<organism evidence="1">
    <name type="scientific">Tuwongella immobilis</name>
    <dbReference type="NCBI Taxonomy" id="692036"/>
    <lineage>
        <taxon>Bacteria</taxon>
        <taxon>Pseudomonadati</taxon>
        <taxon>Planctomycetota</taxon>
        <taxon>Planctomycetia</taxon>
        <taxon>Gemmatales</taxon>
        <taxon>Gemmataceae</taxon>
        <taxon>Tuwongella</taxon>
    </lineage>
</organism>
<accession>A0A6C2YJP7</accession>